<gene>
    <name evidence="2" type="ORF">RUM43_007697</name>
</gene>
<evidence type="ECO:0000313" key="3">
    <source>
        <dbReference type="Proteomes" id="UP001372834"/>
    </source>
</evidence>
<protein>
    <submittedName>
        <fullName evidence="2">Uncharacterized protein</fullName>
    </submittedName>
</protein>
<proteinExistence type="predicted"/>
<sequence length="111" mass="12454">MKSTEVKGNFVLPAAYFDLADLSLDYHIEYLTLTIVLTAQEEITKMSLLSASMLHPRPPILSSPYVPSLYRTFNPSLLSYSQPVDSLSIPLSPDSPRRTRASSPLLERRKT</sequence>
<dbReference type="AlphaFoldDB" id="A0AAN8S8S6"/>
<comment type="caution">
    <text evidence="2">The sequence shown here is derived from an EMBL/GenBank/DDBJ whole genome shotgun (WGS) entry which is preliminary data.</text>
</comment>
<accession>A0AAN8S8S6</accession>
<name>A0AAN8S8S6_POLSC</name>
<organism evidence="2 3">
    <name type="scientific">Polyplax serrata</name>
    <name type="common">Common mouse louse</name>
    <dbReference type="NCBI Taxonomy" id="468196"/>
    <lineage>
        <taxon>Eukaryota</taxon>
        <taxon>Metazoa</taxon>
        <taxon>Ecdysozoa</taxon>
        <taxon>Arthropoda</taxon>
        <taxon>Hexapoda</taxon>
        <taxon>Insecta</taxon>
        <taxon>Pterygota</taxon>
        <taxon>Neoptera</taxon>
        <taxon>Paraneoptera</taxon>
        <taxon>Psocodea</taxon>
        <taxon>Troctomorpha</taxon>
        <taxon>Phthiraptera</taxon>
        <taxon>Anoplura</taxon>
        <taxon>Polyplacidae</taxon>
        <taxon>Polyplax</taxon>
    </lineage>
</organism>
<evidence type="ECO:0000313" key="2">
    <source>
        <dbReference type="EMBL" id="KAK6639424.1"/>
    </source>
</evidence>
<evidence type="ECO:0000256" key="1">
    <source>
        <dbReference type="SAM" id="MobiDB-lite"/>
    </source>
</evidence>
<dbReference type="EMBL" id="JAWJWE010000003">
    <property type="protein sequence ID" value="KAK6639424.1"/>
    <property type="molecule type" value="Genomic_DNA"/>
</dbReference>
<feature type="region of interest" description="Disordered" evidence="1">
    <location>
        <begin position="86"/>
        <end position="111"/>
    </location>
</feature>
<dbReference type="Proteomes" id="UP001372834">
    <property type="component" value="Unassembled WGS sequence"/>
</dbReference>
<reference evidence="2 3" key="1">
    <citation type="submission" date="2023-10" db="EMBL/GenBank/DDBJ databases">
        <title>Genomes of two closely related lineages of the louse Polyplax serrata with different host specificities.</title>
        <authorList>
            <person name="Martinu J."/>
            <person name="Tarabai H."/>
            <person name="Stefka J."/>
            <person name="Hypsa V."/>
        </authorList>
    </citation>
    <scope>NUCLEOTIDE SEQUENCE [LARGE SCALE GENOMIC DNA]</scope>
    <source>
        <strain evidence="2">HR10_N</strain>
    </source>
</reference>